<reference evidence="4" key="1">
    <citation type="submission" date="2016-10" db="EMBL/GenBank/DDBJ databases">
        <authorList>
            <person name="Varghese N."/>
            <person name="Submissions S."/>
        </authorList>
    </citation>
    <scope>NUCLEOTIDE SEQUENCE [LARGE SCALE GENOMIC DNA]</scope>
    <source>
        <strain evidence="4">DSM 20524</strain>
    </source>
</reference>
<dbReference type="PANTHER" id="PTHR43217">
    <property type="entry name" value="SUCCINATE SEMIALDEHYDE DEHYDROGENASE [NAD(P)+] SAD"/>
    <property type="match status" value="1"/>
</dbReference>
<evidence type="ECO:0000313" key="4">
    <source>
        <dbReference type="Proteomes" id="UP000198929"/>
    </source>
</evidence>
<name>A0A1H9QL56_9CORY</name>
<dbReference type="Gene3D" id="3.40.605.10">
    <property type="entry name" value="Aldehyde Dehydrogenase, Chain A, domain 1"/>
    <property type="match status" value="1"/>
</dbReference>
<protein>
    <submittedName>
        <fullName evidence="3">Aldehyde dehydrogenase family protein</fullName>
    </submittedName>
</protein>
<dbReference type="InterPro" id="IPR016161">
    <property type="entry name" value="Ald_DH/histidinol_DH"/>
</dbReference>
<evidence type="ECO:0000313" key="3">
    <source>
        <dbReference type="EMBL" id="SER61202.1"/>
    </source>
</evidence>
<keyword evidence="1" id="KW-0560">Oxidoreductase</keyword>
<dbReference type="PANTHER" id="PTHR43217:SF2">
    <property type="entry name" value="SUCCINATE-SEMIALDEHYDE DEHYDROGENASE [NADP(+)]"/>
    <property type="match status" value="1"/>
</dbReference>
<dbReference type="EMBL" id="FOGQ01000002">
    <property type="protein sequence ID" value="SER61202.1"/>
    <property type="molecule type" value="Genomic_DNA"/>
</dbReference>
<dbReference type="STRING" id="1121357.SAMN05661109_00593"/>
<organism evidence="3 4">
    <name type="scientific">Corynebacterium cystitidis DSM 20524</name>
    <dbReference type="NCBI Taxonomy" id="1121357"/>
    <lineage>
        <taxon>Bacteria</taxon>
        <taxon>Bacillati</taxon>
        <taxon>Actinomycetota</taxon>
        <taxon>Actinomycetes</taxon>
        <taxon>Mycobacteriales</taxon>
        <taxon>Corynebacteriaceae</taxon>
        <taxon>Corynebacterium</taxon>
    </lineage>
</organism>
<dbReference type="Pfam" id="PF00171">
    <property type="entry name" value="Aldedh"/>
    <property type="match status" value="1"/>
</dbReference>
<dbReference type="InterPro" id="IPR047110">
    <property type="entry name" value="GABD/Sad-like"/>
</dbReference>
<dbReference type="Gene3D" id="3.40.309.10">
    <property type="entry name" value="Aldehyde Dehydrogenase, Chain A, domain 2"/>
    <property type="match status" value="1"/>
</dbReference>
<evidence type="ECO:0000256" key="1">
    <source>
        <dbReference type="ARBA" id="ARBA00023002"/>
    </source>
</evidence>
<dbReference type="AlphaFoldDB" id="A0A1H9QL56"/>
<dbReference type="GO" id="GO:0004777">
    <property type="term" value="F:succinate-semialdehyde dehydrogenase (NAD+) activity"/>
    <property type="evidence" value="ECO:0007669"/>
    <property type="project" value="TreeGrafter"/>
</dbReference>
<proteinExistence type="predicted"/>
<gene>
    <name evidence="3" type="ORF">SAMN05661109_00593</name>
</gene>
<dbReference type="Proteomes" id="UP000198929">
    <property type="component" value="Unassembled WGS sequence"/>
</dbReference>
<accession>A0A1H9QL56</accession>
<dbReference type="InterPro" id="IPR015590">
    <property type="entry name" value="Aldehyde_DH_dom"/>
</dbReference>
<dbReference type="InterPro" id="IPR016162">
    <property type="entry name" value="Ald_DH_N"/>
</dbReference>
<feature type="domain" description="Aldehyde dehydrogenase" evidence="2">
    <location>
        <begin position="6"/>
        <end position="144"/>
    </location>
</feature>
<evidence type="ECO:0000259" key="2">
    <source>
        <dbReference type="Pfam" id="PF00171"/>
    </source>
</evidence>
<dbReference type="InterPro" id="IPR016163">
    <property type="entry name" value="Ald_DH_C"/>
</dbReference>
<sequence length="160" mass="16890">MGARDEIVERLELAAASGEAKIAVGGKKIDSEGAYMEPALLTEVDRSSDVGCNEIFGPVAIVYKAKDVAEAIEIANDSDYGLSGSVWTTDLDKGREVAHQLDVGMAFVNESSATGAGLPFGGIGRSGYGRELERWGVGEFVNEKLYRFSGQSTPGLSPVI</sequence>
<dbReference type="SUPFAM" id="SSF53720">
    <property type="entry name" value="ALDH-like"/>
    <property type="match status" value="1"/>
</dbReference>
<keyword evidence="4" id="KW-1185">Reference proteome</keyword>